<accession>A0AC34QTW4</accession>
<name>A0AC34QTW4_9BILA</name>
<evidence type="ECO:0000313" key="2">
    <source>
        <dbReference type="WBParaSite" id="JU765_v2.g19339.t1"/>
    </source>
</evidence>
<organism evidence="1 2">
    <name type="scientific">Panagrolaimus sp. JU765</name>
    <dbReference type="NCBI Taxonomy" id="591449"/>
    <lineage>
        <taxon>Eukaryota</taxon>
        <taxon>Metazoa</taxon>
        <taxon>Ecdysozoa</taxon>
        <taxon>Nematoda</taxon>
        <taxon>Chromadorea</taxon>
        <taxon>Rhabditida</taxon>
        <taxon>Tylenchina</taxon>
        <taxon>Panagrolaimomorpha</taxon>
        <taxon>Panagrolaimoidea</taxon>
        <taxon>Panagrolaimidae</taxon>
        <taxon>Panagrolaimus</taxon>
    </lineage>
</organism>
<dbReference type="WBParaSite" id="JU765_v2.g19339.t1">
    <property type="protein sequence ID" value="JU765_v2.g19339.t1"/>
    <property type="gene ID" value="JU765_v2.g19339"/>
</dbReference>
<proteinExistence type="predicted"/>
<evidence type="ECO:0000313" key="1">
    <source>
        <dbReference type="Proteomes" id="UP000887576"/>
    </source>
</evidence>
<sequence>MSSLIDGVLMIDKSAGICFHRCIIATKEKGYSRTKWEDYNYENPPKPECDFVEIRCVDGYRYGHHQVYIPPNERIRPKNETRPNVYIFGIDALSNQMFHRYLYRTAYWAEQTMDGVNFAFYNKVGKNSIPNQFPATFGKFRVDNKNPKDFDDDYKADFENASDLCDTKIPLTEQFISLVFKDAGYRTGRIFDDDMVHDIHCTGFDEKIHDHEDYPFYSYFQSWVAIGQEMHNWSCRTSAHDYFDHFIHFVDVESKKPKFVFHVIVETGHNHPEHSSSYDKYFYNEFLERRDKFDNDFLIFWSDHGNHFGKIFDSEFGYKDTRNPLLIIIPPKKFRKKFDHPLYKNLMENSMKVTSHFDFYATLADIATADFATEDFTKPFTLAEAKLKTNNRIQLLHGSSLLRPLTRPNNCKAAKIPFYWCLCDYPIFIPNDTDTVISKIAPTVLDTLEKSFAKKKKFRDYFVKTRKNPKEKFWIREFAIKLNEGRRLFHVKVWTPKYKYISIYKTYVELSLNGNVRIVGDIE</sequence>
<dbReference type="Proteomes" id="UP000887576">
    <property type="component" value="Unplaced"/>
</dbReference>
<reference evidence="2" key="1">
    <citation type="submission" date="2022-11" db="UniProtKB">
        <authorList>
            <consortium name="WormBaseParasite"/>
        </authorList>
    </citation>
    <scope>IDENTIFICATION</scope>
</reference>
<protein>
    <submittedName>
        <fullName evidence="2">Sulfatase N-terminal domain-containing protein</fullName>
    </submittedName>
</protein>